<dbReference type="Pfam" id="PF00563">
    <property type="entry name" value="EAL"/>
    <property type="match status" value="1"/>
</dbReference>
<dbReference type="Gene3D" id="3.20.20.450">
    <property type="entry name" value="EAL domain"/>
    <property type="match status" value="1"/>
</dbReference>
<dbReference type="Gene3D" id="3.30.70.270">
    <property type="match status" value="1"/>
</dbReference>
<organism evidence="7 8">
    <name type="scientific">Sulfuricaulis limicola</name>
    <dbReference type="NCBI Taxonomy" id="1620215"/>
    <lineage>
        <taxon>Bacteria</taxon>
        <taxon>Pseudomonadati</taxon>
        <taxon>Pseudomonadota</taxon>
        <taxon>Gammaproteobacteria</taxon>
        <taxon>Acidiferrobacterales</taxon>
        <taxon>Acidiferrobacteraceae</taxon>
        <taxon>Sulfuricaulis</taxon>
    </lineage>
</organism>
<dbReference type="NCBIfam" id="TIGR00229">
    <property type="entry name" value="sensory_box"/>
    <property type="match status" value="1"/>
</dbReference>
<evidence type="ECO:0000259" key="6">
    <source>
        <dbReference type="PROSITE" id="PS50887"/>
    </source>
</evidence>
<feature type="domain" description="GGDEF" evidence="6">
    <location>
        <begin position="435"/>
        <end position="568"/>
    </location>
</feature>
<feature type="domain" description="PAC" evidence="4">
    <location>
        <begin position="352"/>
        <end position="402"/>
    </location>
</feature>
<dbReference type="SUPFAM" id="SSF141868">
    <property type="entry name" value="EAL domain-like"/>
    <property type="match status" value="1"/>
</dbReference>
<name>A0A1B4XGR0_9GAMM</name>
<dbReference type="InParanoid" id="A0A1B4XGR0"/>
<evidence type="ECO:0000259" key="5">
    <source>
        <dbReference type="PROSITE" id="PS50883"/>
    </source>
</evidence>
<dbReference type="CDD" id="cd01949">
    <property type="entry name" value="GGDEF"/>
    <property type="match status" value="1"/>
</dbReference>
<dbReference type="CDD" id="cd00130">
    <property type="entry name" value="PAS"/>
    <property type="match status" value="1"/>
</dbReference>
<feature type="transmembrane region" description="Helical" evidence="2">
    <location>
        <begin position="34"/>
        <end position="52"/>
    </location>
</feature>
<dbReference type="SMART" id="SM00052">
    <property type="entry name" value="EAL"/>
    <property type="match status" value="1"/>
</dbReference>
<evidence type="ECO:0000259" key="3">
    <source>
        <dbReference type="PROSITE" id="PS50112"/>
    </source>
</evidence>
<dbReference type="OrthoDB" id="9787514at2"/>
<dbReference type="KEGG" id="slim:SCL_1699"/>
<evidence type="ECO:0000313" key="7">
    <source>
        <dbReference type="EMBL" id="BAV34002.1"/>
    </source>
</evidence>
<dbReference type="SUPFAM" id="SSF55785">
    <property type="entry name" value="PYP-like sensor domain (PAS domain)"/>
    <property type="match status" value="1"/>
</dbReference>
<dbReference type="SUPFAM" id="SSF55073">
    <property type="entry name" value="Nucleotide cyclase"/>
    <property type="match status" value="1"/>
</dbReference>
<dbReference type="AlphaFoldDB" id="A0A1B4XGR0"/>
<dbReference type="InterPro" id="IPR001633">
    <property type="entry name" value="EAL_dom"/>
</dbReference>
<dbReference type="PANTHER" id="PTHR44757">
    <property type="entry name" value="DIGUANYLATE CYCLASE DGCP"/>
    <property type="match status" value="1"/>
</dbReference>
<sequence length="835" mass="92352">MHSAVNSSTTSSQKPTLTIRILETLGLGSFRGRMLYIAAFSIGFMLATSWMAQTRVSEATRQGISNAIDQQEILRVLRDVSGDIWLAENSLHHLPESSMTRGVIALKHLKNALDKTGLLAEVAKRQHSAILQQETQEFIVSLDRLHREVTAVNTAGPLTTLHARAEPLLEKARVTMFRLEKTLAGRSIDDMHLLTQAIERQLQLLWIAALVGIAAIVAWLLLFEYSIRKPVARITGALKAEAEGSRQVMVSPTWTQETGNLVSAFGHMRQQVRARQQRLETILDNAAEGIITFDADGYIESVNKAAEKLFGYSQGEVAGKDLRLILPAQSRENREDYLKHFLRTEIQRLIGHEGEVTGRHKDGTTFPMALKISAMMLEGKQLYTGLVADISERKAMVENLKNMAEHDGLTGLYNRSYFQQELERVVERVKRAGGICCSLLYIDLDNFKYINDTLGHAAGDRLIIEVAGILNKRARKSDLIARIGGDEFTVLLFDTTPMLSIQVAESFRARLADYLFKHSGEQIDIGCSIGVTSISPGTTSAAEVLSQADLACHLAKRGGRNRVHLYNTEDAESAAAMAIDMGWSRRIKEAIEKDRFVLACQPIVNTATREIESYEVLIRMLDERDELIMPSGFLATADRFGLAAEIDKWVIRHAIEGLARQRVTTPRLRYAINLSGRTLTTPGICELIQDKLKDTGLEPSALTFEVTETVAIADMVAADLFLSRLRSMGCQTALDDFGSGMASFAYLKDLPVNSVKIDGRFVKNLATSPVDQAMVKAMNEIAHALGKQTIAEFVENEESFKLLAAYGVDFAQGYHLGRPDVTLPCSALTKGRCAS</sequence>
<evidence type="ECO:0000256" key="1">
    <source>
        <dbReference type="ARBA" id="ARBA00001946"/>
    </source>
</evidence>
<keyword evidence="2" id="KW-0472">Membrane</keyword>
<gene>
    <name evidence="7" type="ORF">SCL_1699</name>
</gene>
<keyword evidence="8" id="KW-1185">Reference proteome</keyword>
<dbReference type="Proteomes" id="UP000243180">
    <property type="component" value="Chromosome"/>
</dbReference>
<dbReference type="SMART" id="SM00091">
    <property type="entry name" value="PAS"/>
    <property type="match status" value="1"/>
</dbReference>
<dbReference type="CDD" id="cd01948">
    <property type="entry name" value="EAL"/>
    <property type="match status" value="1"/>
</dbReference>
<reference evidence="7 8" key="1">
    <citation type="submission" date="2015-05" db="EMBL/GenBank/DDBJ databases">
        <title>Complete genome sequence of a sulfur-oxidizing gammaproteobacterium strain HA5.</title>
        <authorList>
            <person name="Miura A."/>
            <person name="Kojima H."/>
            <person name="Fukui M."/>
        </authorList>
    </citation>
    <scope>NUCLEOTIDE SEQUENCE [LARGE SCALE GENOMIC DNA]</scope>
    <source>
        <strain evidence="7 8">HA5</strain>
    </source>
</reference>
<feature type="transmembrane region" description="Helical" evidence="2">
    <location>
        <begin position="204"/>
        <end position="223"/>
    </location>
</feature>
<dbReference type="InterPro" id="IPR035965">
    <property type="entry name" value="PAS-like_dom_sf"/>
</dbReference>
<evidence type="ECO:0000256" key="2">
    <source>
        <dbReference type="SAM" id="Phobius"/>
    </source>
</evidence>
<dbReference type="FunFam" id="3.30.70.270:FF:000001">
    <property type="entry name" value="Diguanylate cyclase domain protein"/>
    <property type="match status" value="1"/>
</dbReference>
<feature type="domain" description="PAS" evidence="3">
    <location>
        <begin position="275"/>
        <end position="345"/>
    </location>
</feature>
<dbReference type="GO" id="GO:0003824">
    <property type="term" value="F:catalytic activity"/>
    <property type="evidence" value="ECO:0007669"/>
    <property type="project" value="UniProtKB-ARBA"/>
</dbReference>
<dbReference type="PROSITE" id="PS50112">
    <property type="entry name" value="PAS"/>
    <property type="match status" value="1"/>
</dbReference>
<dbReference type="InterPro" id="IPR000700">
    <property type="entry name" value="PAS-assoc_C"/>
</dbReference>
<proteinExistence type="predicted"/>
<evidence type="ECO:0000259" key="4">
    <source>
        <dbReference type="PROSITE" id="PS50113"/>
    </source>
</evidence>
<dbReference type="PROSITE" id="PS50883">
    <property type="entry name" value="EAL"/>
    <property type="match status" value="1"/>
</dbReference>
<evidence type="ECO:0000313" key="8">
    <source>
        <dbReference type="Proteomes" id="UP000243180"/>
    </source>
</evidence>
<dbReference type="EMBL" id="AP014879">
    <property type="protein sequence ID" value="BAV34002.1"/>
    <property type="molecule type" value="Genomic_DNA"/>
</dbReference>
<dbReference type="Gene3D" id="3.30.450.20">
    <property type="entry name" value="PAS domain"/>
    <property type="match status" value="1"/>
</dbReference>
<dbReference type="PROSITE" id="PS50887">
    <property type="entry name" value="GGDEF"/>
    <property type="match status" value="1"/>
</dbReference>
<dbReference type="Pfam" id="PF13426">
    <property type="entry name" value="PAS_9"/>
    <property type="match status" value="1"/>
</dbReference>
<dbReference type="SMART" id="SM00267">
    <property type="entry name" value="GGDEF"/>
    <property type="match status" value="1"/>
</dbReference>
<dbReference type="PROSITE" id="PS50113">
    <property type="entry name" value="PAC"/>
    <property type="match status" value="1"/>
</dbReference>
<comment type="cofactor">
    <cofactor evidence="1">
        <name>Mg(2+)</name>
        <dbReference type="ChEBI" id="CHEBI:18420"/>
    </cofactor>
</comment>
<dbReference type="Pfam" id="PF00990">
    <property type="entry name" value="GGDEF"/>
    <property type="match status" value="1"/>
</dbReference>
<keyword evidence="2" id="KW-0812">Transmembrane</keyword>
<dbReference type="InterPro" id="IPR029787">
    <property type="entry name" value="Nucleotide_cyclase"/>
</dbReference>
<dbReference type="InterPro" id="IPR000160">
    <property type="entry name" value="GGDEF_dom"/>
</dbReference>
<feature type="domain" description="EAL" evidence="5">
    <location>
        <begin position="580"/>
        <end position="833"/>
    </location>
</feature>
<dbReference type="NCBIfam" id="TIGR00254">
    <property type="entry name" value="GGDEF"/>
    <property type="match status" value="1"/>
</dbReference>
<protein>
    <submittedName>
        <fullName evidence="7">Diguanylate cyclase</fullName>
    </submittedName>
</protein>
<dbReference type="InterPro" id="IPR052155">
    <property type="entry name" value="Biofilm_reg_signaling"/>
</dbReference>
<dbReference type="InterPro" id="IPR043128">
    <property type="entry name" value="Rev_trsase/Diguanyl_cyclase"/>
</dbReference>
<dbReference type="InterPro" id="IPR035919">
    <property type="entry name" value="EAL_sf"/>
</dbReference>
<dbReference type="Gene3D" id="6.10.340.10">
    <property type="match status" value="1"/>
</dbReference>
<dbReference type="InterPro" id="IPR000014">
    <property type="entry name" value="PAS"/>
</dbReference>
<dbReference type="PANTHER" id="PTHR44757:SF4">
    <property type="entry name" value="DIGUANYLATE CYCLASE DGCE-RELATED"/>
    <property type="match status" value="1"/>
</dbReference>
<keyword evidence="2" id="KW-1133">Transmembrane helix</keyword>
<accession>A0A1B4XGR0</accession>